<evidence type="ECO:0000256" key="2">
    <source>
        <dbReference type="ARBA" id="ARBA00023125"/>
    </source>
</evidence>
<dbReference type="EMBL" id="JBHTIR010001835">
    <property type="protein sequence ID" value="MFD0853041.1"/>
    <property type="molecule type" value="Genomic_DNA"/>
</dbReference>
<dbReference type="PRINTS" id="PR00038">
    <property type="entry name" value="HTHLUXR"/>
</dbReference>
<dbReference type="InterPro" id="IPR036388">
    <property type="entry name" value="WH-like_DNA-bd_sf"/>
</dbReference>
<proteinExistence type="predicted"/>
<dbReference type="InterPro" id="IPR016032">
    <property type="entry name" value="Sig_transdc_resp-reg_C-effctor"/>
</dbReference>
<comment type="caution">
    <text evidence="5">The sequence shown here is derived from an EMBL/GenBank/DDBJ whole genome shotgun (WGS) entry which is preliminary data.</text>
</comment>
<protein>
    <submittedName>
        <fullName evidence="5">Response regulator transcription factor</fullName>
    </submittedName>
</protein>
<accession>A0ABW3CER1</accession>
<dbReference type="PROSITE" id="PS50043">
    <property type="entry name" value="HTH_LUXR_2"/>
    <property type="match status" value="1"/>
</dbReference>
<organism evidence="5 6">
    <name type="scientific">Actinomadura adrarensis</name>
    <dbReference type="NCBI Taxonomy" id="1819600"/>
    <lineage>
        <taxon>Bacteria</taxon>
        <taxon>Bacillati</taxon>
        <taxon>Actinomycetota</taxon>
        <taxon>Actinomycetes</taxon>
        <taxon>Streptosporangiales</taxon>
        <taxon>Thermomonosporaceae</taxon>
        <taxon>Actinomadura</taxon>
    </lineage>
</organism>
<dbReference type="PANTHER" id="PTHR44688">
    <property type="entry name" value="DNA-BINDING TRANSCRIPTIONAL ACTIVATOR DEVR_DOSR"/>
    <property type="match status" value="1"/>
</dbReference>
<dbReference type="SUPFAM" id="SSF46894">
    <property type="entry name" value="C-terminal effector domain of the bipartite response regulators"/>
    <property type="match status" value="1"/>
</dbReference>
<gene>
    <name evidence="5" type="ORF">ACFQ07_12450</name>
</gene>
<evidence type="ECO:0000256" key="1">
    <source>
        <dbReference type="ARBA" id="ARBA00023015"/>
    </source>
</evidence>
<evidence type="ECO:0000313" key="5">
    <source>
        <dbReference type="EMBL" id="MFD0853041.1"/>
    </source>
</evidence>
<evidence type="ECO:0000256" key="3">
    <source>
        <dbReference type="ARBA" id="ARBA00023163"/>
    </source>
</evidence>
<feature type="domain" description="HTH luxR-type" evidence="4">
    <location>
        <begin position="1"/>
        <end position="66"/>
    </location>
</feature>
<feature type="non-terminal residue" evidence="5">
    <location>
        <position position="1"/>
    </location>
</feature>
<keyword evidence="2" id="KW-0238">DNA-binding</keyword>
<keyword evidence="3" id="KW-0804">Transcription</keyword>
<sequence>EELTERERAVLTLMAEGRSNAAISRRLHLSPKTVEGHVRNLFTRLDLPATEDDNRRVLAVLAFLRG</sequence>
<reference evidence="6" key="1">
    <citation type="journal article" date="2019" name="Int. J. Syst. Evol. Microbiol.">
        <title>The Global Catalogue of Microorganisms (GCM) 10K type strain sequencing project: providing services to taxonomists for standard genome sequencing and annotation.</title>
        <authorList>
            <consortium name="The Broad Institute Genomics Platform"/>
            <consortium name="The Broad Institute Genome Sequencing Center for Infectious Disease"/>
            <person name="Wu L."/>
            <person name="Ma J."/>
        </authorList>
    </citation>
    <scope>NUCLEOTIDE SEQUENCE [LARGE SCALE GENOMIC DNA]</scope>
    <source>
        <strain evidence="6">JCM 31696</strain>
    </source>
</reference>
<name>A0ABW3CER1_9ACTN</name>
<dbReference type="Gene3D" id="1.10.10.10">
    <property type="entry name" value="Winged helix-like DNA-binding domain superfamily/Winged helix DNA-binding domain"/>
    <property type="match status" value="1"/>
</dbReference>
<keyword evidence="1" id="KW-0805">Transcription regulation</keyword>
<dbReference type="CDD" id="cd06170">
    <property type="entry name" value="LuxR_C_like"/>
    <property type="match status" value="1"/>
</dbReference>
<dbReference type="PROSITE" id="PS00622">
    <property type="entry name" value="HTH_LUXR_1"/>
    <property type="match status" value="1"/>
</dbReference>
<dbReference type="Proteomes" id="UP001597083">
    <property type="component" value="Unassembled WGS sequence"/>
</dbReference>
<dbReference type="Pfam" id="PF00196">
    <property type="entry name" value="GerE"/>
    <property type="match status" value="1"/>
</dbReference>
<evidence type="ECO:0000259" key="4">
    <source>
        <dbReference type="PROSITE" id="PS50043"/>
    </source>
</evidence>
<dbReference type="InterPro" id="IPR000792">
    <property type="entry name" value="Tscrpt_reg_LuxR_C"/>
</dbReference>
<dbReference type="SMART" id="SM00421">
    <property type="entry name" value="HTH_LUXR"/>
    <property type="match status" value="1"/>
</dbReference>
<evidence type="ECO:0000313" key="6">
    <source>
        <dbReference type="Proteomes" id="UP001597083"/>
    </source>
</evidence>
<keyword evidence="6" id="KW-1185">Reference proteome</keyword>
<dbReference type="PANTHER" id="PTHR44688:SF16">
    <property type="entry name" value="DNA-BINDING TRANSCRIPTIONAL ACTIVATOR DEVR_DOSR"/>
    <property type="match status" value="1"/>
</dbReference>